<feature type="chain" id="PRO_5010165314" description="MucBP domain-containing protein" evidence="1">
    <location>
        <begin position="31"/>
        <end position="493"/>
    </location>
</feature>
<dbReference type="AlphaFoldDB" id="A0A1H0NPC6"/>
<dbReference type="SUPFAM" id="SSF51126">
    <property type="entry name" value="Pectin lyase-like"/>
    <property type="match status" value="1"/>
</dbReference>
<evidence type="ECO:0008006" key="4">
    <source>
        <dbReference type="Google" id="ProtNLM"/>
    </source>
</evidence>
<gene>
    <name evidence="2" type="ORF">SAMN05216347_103176</name>
</gene>
<name>A0A1H0NPC6_STREI</name>
<dbReference type="EMBL" id="FNJK01000003">
    <property type="protein sequence ID" value="SDO94491.1"/>
    <property type="molecule type" value="Genomic_DNA"/>
</dbReference>
<proteinExistence type="predicted"/>
<sequence>MKGKIRKAAVRTTVITFTLFSFGTHLTVLADESGESYTWDDFSQGKQVANTKVGTVNIYTQQDLEDYLERTGCDLSGDAIWFYNAEDIVFPKGTYYVDGAYLDFYLPSATGNIDFNGSTLLIGDGAATMRGNGDQYHRMFSNLTIYGTTGCDESYAFGKSNINPYTGTSKTGAWDAYLYHVSNMNFSHLKLNNAQNVDGHLFDVIGSSHITFDDIKARGSALSTSLGQDLLYNLYQRRSHSIFSEAIQLDSAILGSLGTVNGAYDGFFDGSQSWGKIWEGETYDNCASSDVSITQSEFTSYHGPTGLSLIRKIDQTVRKYGAGLGSHTVGKTGYHGIVIDDVLMEGTVYVTATPNTDLAPIKFLNSDYYQTHIDKDSTVKKSDYIAGDIVRQTTDIQVTNVRYVNTNTSGFLNPSGEDTPNSVWRAYYDDDDNPDNNKVTSVTNCDTNGHEISSIDGYSEVEPVINRDNITYTLIESQFDPASGQLIRTYEAS</sequence>
<accession>A0A1H0NPC6</accession>
<feature type="signal peptide" evidence="1">
    <location>
        <begin position="1"/>
        <end position="30"/>
    </location>
</feature>
<dbReference type="RefSeq" id="WP_074482393.1">
    <property type="nucleotide sequence ID" value="NZ_FNJK01000003.1"/>
</dbReference>
<evidence type="ECO:0000313" key="3">
    <source>
        <dbReference type="Proteomes" id="UP000183816"/>
    </source>
</evidence>
<evidence type="ECO:0000313" key="2">
    <source>
        <dbReference type="EMBL" id="SDO94491.1"/>
    </source>
</evidence>
<reference evidence="2 3" key="1">
    <citation type="submission" date="2016-10" db="EMBL/GenBank/DDBJ databases">
        <authorList>
            <person name="de Groot N.N."/>
        </authorList>
    </citation>
    <scope>NUCLEOTIDE SEQUENCE [LARGE SCALE GENOMIC DNA]</scope>
    <source>
        <strain evidence="2 3">Sb04</strain>
    </source>
</reference>
<keyword evidence="1" id="KW-0732">Signal</keyword>
<protein>
    <recommendedName>
        <fullName evidence="4">MucBP domain-containing protein</fullName>
    </recommendedName>
</protein>
<dbReference type="InterPro" id="IPR011050">
    <property type="entry name" value="Pectin_lyase_fold/virulence"/>
</dbReference>
<organism evidence="2 3">
    <name type="scientific">Streptococcus equinus</name>
    <name type="common">Streptococcus bovis</name>
    <dbReference type="NCBI Taxonomy" id="1335"/>
    <lineage>
        <taxon>Bacteria</taxon>
        <taxon>Bacillati</taxon>
        <taxon>Bacillota</taxon>
        <taxon>Bacilli</taxon>
        <taxon>Lactobacillales</taxon>
        <taxon>Streptococcaceae</taxon>
        <taxon>Streptococcus</taxon>
    </lineage>
</organism>
<evidence type="ECO:0000256" key="1">
    <source>
        <dbReference type="SAM" id="SignalP"/>
    </source>
</evidence>
<dbReference type="Proteomes" id="UP000183816">
    <property type="component" value="Unassembled WGS sequence"/>
</dbReference>